<evidence type="ECO:0000313" key="5">
    <source>
        <dbReference type="Proteomes" id="UP000182045"/>
    </source>
</evidence>
<sequence length="65" mass="6955">MMADMACAPRVTSKDTRTKLRAGPLPEETAPARVQNRATAGREQAAMMQMGKFEIAALDAAFNAS</sequence>
<dbReference type="AlphaFoldDB" id="A0A0P7YU05"/>
<reference evidence="2 5" key="2">
    <citation type="submission" date="2016-01" db="EMBL/GenBank/DDBJ databases">
        <authorList>
            <person name="Varghese N."/>
        </authorList>
    </citation>
    <scope>NUCLEOTIDE SEQUENCE [LARGE SCALE GENOMIC DNA]</scope>
    <source>
        <strain evidence="2 5">HL-91</strain>
    </source>
</reference>
<accession>A0A0P7YU05</accession>
<organism evidence="3 4">
    <name type="scientific">Roseibaca calidilacus</name>
    <dbReference type="NCBI Taxonomy" id="1666912"/>
    <lineage>
        <taxon>Bacteria</taxon>
        <taxon>Pseudomonadati</taxon>
        <taxon>Pseudomonadota</taxon>
        <taxon>Alphaproteobacteria</taxon>
        <taxon>Rhodobacterales</taxon>
        <taxon>Paracoccaceae</taxon>
        <taxon>Roseinatronobacter</taxon>
    </lineage>
</organism>
<dbReference type="EMBL" id="LJSG01000011">
    <property type="protein sequence ID" value="KPP92840.1"/>
    <property type="molecule type" value="Genomic_DNA"/>
</dbReference>
<dbReference type="Proteomes" id="UP000050413">
    <property type="component" value="Unassembled WGS sequence"/>
</dbReference>
<feature type="region of interest" description="Disordered" evidence="1">
    <location>
        <begin position="1"/>
        <end position="37"/>
    </location>
</feature>
<dbReference type="STRING" id="1666912.Ga0058931_0793"/>
<dbReference type="EMBL" id="FBYC01000004">
    <property type="protein sequence ID" value="CUX80088.1"/>
    <property type="molecule type" value="Genomic_DNA"/>
</dbReference>
<name>A0A0P7YU05_9RHOB</name>
<dbReference type="Proteomes" id="UP000182045">
    <property type="component" value="Unassembled WGS sequence"/>
</dbReference>
<evidence type="ECO:0000256" key="1">
    <source>
        <dbReference type="SAM" id="MobiDB-lite"/>
    </source>
</evidence>
<evidence type="ECO:0000313" key="4">
    <source>
        <dbReference type="Proteomes" id="UP000050413"/>
    </source>
</evidence>
<protein>
    <submittedName>
        <fullName evidence="3">Uncharacterized protein</fullName>
    </submittedName>
</protein>
<evidence type="ECO:0000313" key="2">
    <source>
        <dbReference type="EMBL" id="CUX80088.1"/>
    </source>
</evidence>
<keyword evidence="5" id="KW-1185">Reference proteome</keyword>
<reference evidence="3 4" key="1">
    <citation type="submission" date="2015-09" db="EMBL/GenBank/DDBJ databases">
        <title>Identification and resolution of microdiversity through metagenomic sequencing of parallel consortia.</title>
        <authorList>
            <person name="Nelson W.C."/>
            <person name="Romine M.F."/>
            <person name="Lindemann S.R."/>
        </authorList>
    </citation>
    <scope>NUCLEOTIDE SEQUENCE [LARGE SCALE GENOMIC DNA]</scope>
    <source>
        <strain evidence="3">HL-91</strain>
    </source>
</reference>
<gene>
    <name evidence="2" type="ORF">Ga0058931_0793</name>
    <name evidence="3" type="ORF">HLUCCA05_10625</name>
</gene>
<comment type="caution">
    <text evidence="3">The sequence shown here is derived from an EMBL/GenBank/DDBJ whole genome shotgun (WGS) entry which is preliminary data.</text>
</comment>
<proteinExistence type="predicted"/>
<evidence type="ECO:0000313" key="3">
    <source>
        <dbReference type="EMBL" id="KPP92840.1"/>
    </source>
</evidence>